<dbReference type="OrthoDB" id="1305691at2759"/>
<evidence type="ECO:0000313" key="4">
    <source>
        <dbReference type="Proteomes" id="UP000615446"/>
    </source>
</evidence>
<dbReference type="EMBL" id="BLAL01000352">
    <property type="protein sequence ID" value="GET04312.1"/>
    <property type="molecule type" value="Genomic_DNA"/>
</dbReference>
<dbReference type="Pfam" id="PF26130">
    <property type="entry name" value="PB1-like"/>
    <property type="match status" value="1"/>
</dbReference>
<evidence type="ECO:0000313" key="3">
    <source>
        <dbReference type="EMBL" id="GET04312.1"/>
    </source>
</evidence>
<feature type="domain" description="PB1-like" evidence="2">
    <location>
        <begin position="1"/>
        <end position="93"/>
    </location>
</feature>
<evidence type="ECO:0000256" key="1">
    <source>
        <dbReference type="SAM" id="MobiDB-lite"/>
    </source>
</evidence>
<name>A0A8H3MI61_9GLOM</name>
<feature type="compositionally biased region" description="Basic and acidic residues" evidence="1">
    <location>
        <begin position="182"/>
        <end position="194"/>
    </location>
</feature>
<organism evidence="3 4">
    <name type="scientific">Rhizophagus clarus</name>
    <dbReference type="NCBI Taxonomy" id="94130"/>
    <lineage>
        <taxon>Eukaryota</taxon>
        <taxon>Fungi</taxon>
        <taxon>Fungi incertae sedis</taxon>
        <taxon>Mucoromycota</taxon>
        <taxon>Glomeromycotina</taxon>
        <taxon>Glomeromycetes</taxon>
        <taxon>Glomerales</taxon>
        <taxon>Glomeraceae</taxon>
        <taxon>Rhizophagus</taxon>
    </lineage>
</organism>
<gene>
    <name evidence="3" type="ORF">RCL2_003061800</name>
</gene>
<proteinExistence type="predicted"/>
<protein>
    <submittedName>
        <fullName evidence="3">Uncharacterized protein LOC108203842</fullName>
    </submittedName>
</protein>
<reference evidence="3" key="1">
    <citation type="submission" date="2019-10" db="EMBL/GenBank/DDBJ databases">
        <title>Conservation and host-specific expression of non-tandemly repeated heterogenous ribosome RNA gene in arbuscular mycorrhizal fungi.</title>
        <authorList>
            <person name="Maeda T."/>
            <person name="Kobayashi Y."/>
            <person name="Nakagawa T."/>
            <person name="Ezawa T."/>
            <person name="Yamaguchi K."/>
            <person name="Bino T."/>
            <person name="Nishimoto Y."/>
            <person name="Shigenobu S."/>
            <person name="Kawaguchi M."/>
        </authorList>
    </citation>
    <scope>NUCLEOTIDE SEQUENCE</scope>
    <source>
        <strain evidence="3">HR1</strain>
    </source>
</reference>
<accession>A0A8H3MI61</accession>
<feature type="region of interest" description="Disordered" evidence="1">
    <location>
        <begin position="130"/>
        <end position="247"/>
    </location>
</feature>
<sequence length="247" mass="28177">MEKMFNLRFHHQGQFQSTRYAGGKETVVMDIDPDLFSYTVLMEHVKDDLQYSEIGGVYIETGKLFKWKLVTCDSDLSSLIEKTGDGEYIDFYVDNVIDNDVQPIKQMQPHVVIRPRHNLLQAKKPVKRKFVTAHQLQQQHRNKKANLGIPDKLPKVGTRKSPRLDKLENYNEATSKSASARRKLDLQNPPHEDETMGENVTELDLKKAESKDKQKEKTRDGSEDYDPAQDDGSDAAGSVSPPKVCIF</sequence>
<evidence type="ECO:0000259" key="2">
    <source>
        <dbReference type="Pfam" id="PF26130"/>
    </source>
</evidence>
<feature type="compositionally biased region" description="Basic and acidic residues" evidence="1">
    <location>
        <begin position="203"/>
        <end position="222"/>
    </location>
</feature>
<feature type="compositionally biased region" description="Acidic residues" evidence="1">
    <location>
        <begin position="223"/>
        <end position="233"/>
    </location>
</feature>
<comment type="caution">
    <text evidence="3">The sequence shown here is derived from an EMBL/GenBank/DDBJ whole genome shotgun (WGS) entry which is preliminary data.</text>
</comment>
<dbReference type="AlphaFoldDB" id="A0A8H3MI61"/>
<dbReference type="Proteomes" id="UP000615446">
    <property type="component" value="Unassembled WGS sequence"/>
</dbReference>
<dbReference type="InterPro" id="IPR058594">
    <property type="entry name" value="PB1-like_dom_pln"/>
</dbReference>